<dbReference type="RefSeq" id="WP_013574053.1">
    <property type="nucleotide sequence ID" value="NC_015061.1"/>
</dbReference>
<reference evidence="3 4" key="2">
    <citation type="journal article" date="2012" name="J. Bacteriol.">
        <title>Complete Genome Sequence of Rahnella sp. Strain Y9602, a Gammaproteobacterium Isolate from Metal- and Radionuclide-Contaminated Soil.</title>
        <authorList>
            <person name="Martinez R.J."/>
            <person name="Bruce D."/>
            <person name="Detter C."/>
            <person name="Goodwin L.A."/>
            <person name="Han J."/>
            <person name="Han C.S."/>
            <person name="Held B."/>
            <person name="Land M.L."/>
            <person name="Mikhailova N."/>
            <person name="Nolan M."/>
            <person name="Pennacchio L."/>
            <person name="Pitluck S."/>
            <person name="Tapia R."/>
            <person name="Woyke T."/>
            <person name="Sobecky P.A."/>
        </authorList>
    </citation>
    <scope>NUCLEOTIDE SEQUENCE [LARGE SCALE GENOMIC DNA]</scope>
    <source>
        <strain evidence="3 4">Y9602</strain>
    </source>
</reference>
<dbReference type="NCBIfam" id="TIGR03495">
    <property type="entry name" value="phage_LysB"/>
    <property type="match status" value="1"/>
</dbReference>
<evidence type="ECO:0000256" key="1">
    <source>
        <dbReference type="SAM" id="Coils"/>
    </source>
</evidence>
<dbReference type="Proteomes" id="UP000007257">
    <property type="component" value="Chromosome"/>
</dbReference>
<reference evidence="4" key="1">
    <citation type="submission" date="2011-01" db="EMBL/GenBank/DDBJ databases">
        <title>Complete sequence of chromosome of Rahnella sp. Y9602.</title>
        <authorList>
            <consortium name="US DOE Joint Genome Institute"/>
            <person name="Lucas S."/>
            <person name="Copeland A."/>
            <person name="Lapidus A."/>
            <person name="Cheng J.-F."/>
            <person name="Goodwin L."/>
            <person name="Pitluck S."/>
            <person name="Lu M."/>
            <person name="Detter J.C."/>
            <person name="Han C."/>
            <person name="Tapia R."/>
            <person name="Land M."/>
            <person name="Hauser L."/>
            <person name="Kyrpides N."/>
            <person name="Ivanova N."/>
            <person name="Ovchinnikova G."/>
            <person name="Pagani I."/>
            <person name="Sobecky P.A."/>
            <person name="Martinez R.J."/>
            <person name="Woyke T."/>
        </authorList>
    </citation>
    <scope>NUCLEOTIDE SEQUENCE [LARGE SCALE GENOMIC DNA]</scope>
    <source>
        <strain evidence="4">Y9602</strain>
    </source>
</reference>
<feature type="coiled-coil region" evidence="1">
    <location>
        <begin position="22"/>
        <end position="73"/>
    </location>
</feature>
<feature type="compositionally biased region" description="Basic and acidic residues" evidence="2">
    <location>
        <begin position="82"/>
        <end position="94"/>
    </location>
</feature>
<evidence type="ECO:0000256" key="2">
    <source>
        <dbReference type="SAM" id="MobiDB-lite"/>
    </source>
</evidence>
<protein>
    <submittedName>
        <fullName evidence="3">Phage lysis regulatory protein, LysB family</fullName>
    </submittedName>
</protein>
<feature type="region of interest" description="Disordered" evidence="2">
    <location>
        <begin position="75"/>
        <end position="104"/>
    </location>
</feature>
<dbReference type="EMBL" id="CP002505">
    <property type="protein sequence ID" value="ADW72348.1"/>
    <property type="molecule type" value="Genomic_DNA"/>
</dbReference>
<organism evidence="3 4">
    <name type="scientific">Rahnella sp. (strain Y9602)</name>
    <dbReference type="NCBI Taxonomy" id="2703885"/>
    <lineage>
        <taxon>Bacteria</taxon>
        <taxon>Pseudomonadati</taxon>
        <taxon>Pseudomonadota</taxon>
        <taxon>Gammaproteobacteria</taxon>
        <taxon>Enterobacterales</taxon>
        <taxon>Yersiniaceae</taxon>
        <taxon>Rahnella</taxon>
    </lineage>
</organism>
<proteinExistence type="predicted"/>
<dbReference type="OrthoDB" id="8658549at2"/>
<name>A0A0H3F675_RAHSY</name>
<keyword evidence="1" id="KW-0175">Coiled coil</keyword>
<dbReference type="InterPro" id="IPR020000">
    <property type="entry name" value="Phage_P2_LysB"/>
</dbReference>
<dbReference type="HOGENOM" id="CLU_124367_1_0_6"/>
<dbReference type="AlphaFoldDB" id="A0A0H3F675"/>
<evidence type="ECO:0000313" key="4">
    <source>
        <dbReference type="Proteomes" id="UP000007257"/>
    </source>
</evidence>
<sequence precursor="true">MRLLTALLAGMVLLVAILLLSNRSLQHDLNNASQQRDALITQLQQREQLIATLNQQMRQREQAELALREDLNTARQVMQSREQQRQRSLHDDPQTRQWADSSLPADINRLHQRPAFSSASDYLRWLSGGQLMPYSGQQTGHQ</sequence>
<gene>
    <name evidence="3" type="ordered locus">Rahaq_0721</name>
</gene>
<accession>A0A0H3F675</accession>
<evidence type="ECO:0000313" key="3">
    <source>
        <dbReference type="EMBL" id="ADW72348.1"/>
    </source>
</evidence>
<dbReference type="eggNOG" id="ENOG5033B9B">
    <property type="taxonomic scope" value="Bacteria"/>
</dbReference>
<dbReference type="KEGG" id="rah:Rahaq_0721"/>